<dbReference type="STRING" id="288004.AL038_15900"/>
<gene>
    <name evidence="1" type="ORF">BLE401_08360</name>
</gene>
<dbReference type="AlphaFoldDB" id="A0A2N9YE98"/>
<evidence type="ECO:0000313" key="1">
    <source>
        <dbReference type="EMBL" id="AUI68715.1"/>
    </source>
</evidence>
<evidence type="ECO:0000313" key="2">
    <source>
        <dbReference type="Proteomes" id="UP000234271"/>
    </source>
</evidence>
<sequence>MTSKDPIGFAGGDSNLFEHVANDPVNWVDLNGLGKIGLAINFTKKTWNHIRGRHVDRHNPSWQNKRKFSDPSQIEKNANKVVKNPDVETIQPDGRTLYERDLGRKIGTQGETVDKHNEVITTFPAMTYKVPGATLGVAIFGDNLLGEGVDFFNPLSDVQDVIDFCSQ</sequence>
<organism evidence="1 2">
    <name type="scientific">Beggiatoa leptomitoformis</name>
    <dbReference type="NCBI Taxonomy" id="288004"/>
    <lineage>
        <taxon>Bacteria</taxon>
        <taxon>Pseudomonadati</taxon>
        <taxon>Pseudomonadota</taxon>
        <taxon>Gammaproteobacteria</taxon>
        <taxon>Thiotrichales</taxon>
        <taxon>Thiotrichaceae</taxon>
        <taxon>Beggiatoa</taxon>
    </lineage>
</organism>
<protein>
    <recommendedName>
        <fullName evidence="3">RHS repeat-associated core domain-containing protein</fullName>
    </recommendedName>
</protein>
<dbReference type="Proteomes" id="UP000234271">
    <property type="component" value="Chromosome"/>
</dbReference>
<reference evidence="2" key="1">
    <citation type="submission" date="2016-12" db="EMBL/GenBank/DDBJ databases">
        <title>Complete Genome Sequence of Beggiatoa leptomitiformis D-401.</title>
        <authorList>
            <person name="Fomenkov A."/>
            <person name="Vincze T."/>
            <person name="Grabovich M."/>
            <person name="Anton B.P."/>
            <person name="Dubinina G."/>
            <person name="Orlova M."/>
            <person name="Belousova E."/>
            <person name="Roberts R.J."/>
        </authorList>
    </citation>
    <scope>NUCLEOTIDE SEQUENCE [LARGE SCALE GENOMIC DNA]</scope>
    <source>
        <strain evidence="2">D-401</strain>
    </source>
</reference>
<dbReference type="EMBL" id="CP018889">
    <property type="protein sequence ID" value="AUI68715.1"/>
    <property type="molecule type" value="Genomic_DNA"/>
</dbReference>
<name>A0A2N9YE98_9GAMM</name>
<dbReference type="OrthoDB" id="5624979at2"/>
<accession>A0A2N9YE98</accession>
<keyword evidence="2" id="KW-1185">Reference proteome</keyword>
<evidence type="ECO:0008006" key="3">
    <source>
        <dbReference type="Google" id="ProtNLM"/>
    </source>
</evidence>
<dbReference type="KEGG" id="blep:AL038_15900"/>
<proteinExistence type="predicted"/>
<dbReference type="RefSeq" id="WP_062154488.1">
    <property type="nucleotide sequence ID" value="NZ_CP012373.2"/>
</dbReference>